<dbReference type="AlphaFoldDB" id="A0A254NDH4"/>
<proteinExistence type="predicted"/>
<evidence type="ECO:0000313" key="2">
    <source>
        <dbReference type="EMBL" id="OWR03468.1"/>
    </source>
</evidence>
<dbReference type="RefSeq" id="WP_088483704.1">
    <property type="nucleotide sequence ID" value="NZ_NISI01000005.1"/>
</dbReference>
<name>A0A254NDH4_9BURK</name>
<dbReference type="OrthoDB" id="433681at2"/>
<dbReference type="Proteomes" id="UP000197446">
    <property type="component" value="Unassembled WGS sequence"/>
</dbReference>
<protein>
    <recommendedName>
        <fullName evidence="1">Glycosyltransferase subfamily 4-like N-terminal domain-containing protein</fullName>
    </recommendedName>
</protein>
<accession>A0A254NDH4</accession>
<dbReference type="PANTHER" id="PTHR12526">
    <property type="entry name" value="GLYCOSYLTRANSFERASE"/>
    <property type="match status" value="1"/>
</dbReference>
<organism evidence="2 3">
    <name type="scientific">Roseateles puraquae</name>
    <dbReference type="NCBI Taxonomy" id="431059"/>
    <lineage>
        <taxon>Bacteria</taxon>
        <taxon>Pseudomonadati</taxon>
        <taxon>Pseudomonadota</taxon>
        <taxon>Betaproteobacteria</taxon>
        <taxon>Burkholderiales</taxon>
        <taxon>Sphaerotilaceae</taxon>
        <taxon>Roseateles</taxon>
    </lineage>
</organism>
<sequence length="423" mass="44671">MSLHVAIVGHVAGADVAGLLDPGQGAVPTGYTGAPLMGVLVRELLQLGHRVTAITTDSALPLGSAPVRLTGPRFEYVVAAARRRAWRPNRVEAEPGGWRLGRAVDAFALERQAVRDAVQAAAPDVVHAHWTYEFALGSLDAGLPTLLTCHDAPAAVLRHTRSVYRAVRYVMAREVFRRGRYFTAVSPYLAEALQSYTTHGIGVVPNPVAAGVMDRRRVRPAPISRRVAMVFNGWDDLKNPRLGLQACAAFAVVEPAAEFHLFGHGFGPGQEADQWVTAQGLAGRFVFHGPCPHARLLEQVAQMDVLLHPALEESFGVVLAEAMGMGLNVVAGRHSGAVPWVLGPRPGDARAPGILVDVRSVPAIVDGLTQAFGPGYGERSALGVQRVAANFSAASVAQAYAAHYASLLAGTQAGLPARAAAGH</sequence>
<dbReference type="EMBL" id="NISI01000005">
    <property type="protein sequence ID" value="OWR03468.1"/>
    <property type="molecule type" value="Genomic_DNA"/>
</dbReference>
<keyword evidence="3" id="KW-1185">Reference proteome</keyword>
<feature type="domain" description="Glycosyltransferase subfamily 4-like N-terminal" evidence="1">
    <location>
        <begin position="40"/>
        <end position="208"/>
    </location>
</feature>
<gene>
    <name evidence="2" type="ORF">CDO81_13285</name>
</gene>
<dbReference type="Pfam" id="PF13692">
    <property type="entry name" value="Glyco_trans_1_4"/>
    <property type="match status" value="1"/>
</dbReference>
<comment type="caution">
    <text evidence="2">The sequence shown here is derived from an EMBL/GenBank/DDBJ whole genome shotgun (WGS) entry which is preliminary data.</text>
</comment>
<reference evidence="2 3" key="1">
    <citation type="journal article" date="2007" name="Int. J. Syst. Evol. Microbiol.">
        <title>Description of Pelomonas aquatica sp. nov. and Pelomonas puraquae sp. nov., isolated from industrial and haemodialysis water.</title>
        <authorList>
            <person name="Gomila M."/>
            <person name="Bowien B."/>
            <person name="Falsen E."/>
            <person name="Moore E.R."/>
            <person name="Lalucat J."/>
        </authorList>
    </citation>
    <scope>NUCLEOTIDE SEQUENCE [LARGE SCALE GENOMIC DNA]</scope>
    <source>
        <strain evidence="2 3">CCUG 52769</strain>
    </source>
</reference>
<dbReference type="SUPFAM" id="SSF53756">
    <property type="entry name" value="UDP-Glycosyltransferase/glycogen phosphorylase"/>
    <property type="match status" value="1"/>
</dbReference>
<dbReference type="Pfam" id="PF13439">
    <property type="entry name" value="Glyco_transf_4"/>
    <property type="match status" value="1"/>
</dbReference>
<dbReference type="GO" id="GO:0016757">
    <property type="term" value="F:glycosyltransferase activity"/>
    <property type="evidence" value="ECO:0007669"/>
    <property type="project" value="UniProtKB-ARBA"/>
</dbReference>
<dbReference type="PANTHER" id="PTHR12526:SF636">
    <property type="entry name" value="BLL3647 PROTEIN"/>
    <property type="match status" value="1"/>
</dbReference>
<dbReference type="InterPro" id="IPR028098">
    <property type="entry name" value="Glyco_trans_4-like_N"/>
</dbReference>
<dbReference type="Gene3D" id="3.40.50.2000">
    <property type="entry name" value="Glycogen Phosphorylase B"/>
    <property type="match status" value="2"/>
</dbReference>
<evidence type="ECO:0000259" key="1">
    <source>
        <dbReference type="Pfam" id="PF13439"/>
    </source>
</evidence>
<evidence type="ECO:0000313" key="3">
    <source>
        <dbReference type="Proteomes" id="UP000197446"/>
    </source>
</evidence>